<dbReference type="InterPro" id="IPR036259">
    <property type="entry name" value="MFS_trans_sf"/>
</dbReference>
<feature type="transmembrane region" description="Helical" evidence="6">
    <location>
        <begin position="168"/>
        <end position="188"/>
    </location>
</feature>
<evidence type="ECO:0000256" key="2">
    <source>
        <dbReference type="ARBA" id="ARBA00022448"/>
    </source>
</evidence>
<dbReference type="PANTHER" id="PTHR19432:SF35">
    <property type="entry name" value="SOLUTE CARRIER FAMILY 45 MEMBER 3 ISOFORM X1"/>
    <property type="match status" value="1"/>
</dbReference>
<feature type="transmembrane region" description="Helical" evidence="6">
    <location>
        <begin position="208"/>
        <end position="228"/>
    </location>
</feature>
<name>A0A1B0CP67_LUTLO</name>
<evidence type="ECO:0000313" key="7">
    <source>
        <dbReference type="EnsemblMetazoa" id="LLOJ006540-PA"/>
    </source>
</evidence>
<evidence type="ECO:0000256" key="6">
    <source>
        <dbReference type="SAM" id="Phobius"/>
    </source>
</evidence>
<accession>A0A1B0CP67</accession>
<dbReference type="SUPFAM" id="SSF103473">
    <property type="entry name" value="MFS general substrate transporter"/>
    <property type="match status" value="1"/>
</dbReference>
<evidence type="ECO:0008006" key="9">
    <source>
        <dbReference type="Google" id="ProtNLM"/>
    </source>
</evidence>
<protein>
    <recommendedName>
        <fullName evidence="9">Sucrose transporter</fullName>
    </recommendedName>
</protein>
<dbReference type="FunFam" id="1.20.1250.20:FF:000493">
    <property type="entry name" value="proton-associated sugar transporter A"/>
    <property type="match status" value="1"/>
</dbReference>
<feature type="transmembrane region" description="Helical" evidence="6">
    <location>
        <begin position="545"/>
        <end position="567"/>
    </location>
</feature>
<sequence length="569" mass="62666">MGIEFSYAAETAFVSPTLLKIGVSHQKMTLVWALSPLVGFFLTPILGSLSDQCRHRMGRRRPFIILLSLGVLLGLLLVPNGESIGYALGDSAPTANDSWTNTTQINVLPHRSSASNINVIESDERDNFHPWGIFFTILGTVLLDFDADACQSPSRAYLLDVTLPEDHARGLSTFTIMAGLGGFLGYSLGGINWDETALGILLGGHVRAVFSLITIIFVICVSYTITSFSEIPLDVVERQLQVDVIAEQNDAPQIQLQTKRHSAEAQTNLLGHTSENYGTLENEDVDKLTIPVNNQKRRYTLPPIPLNVERKLSEEEIAETTFSENVQVPRISEPSQGEAATLTHYLLSIIWMPYSLRILCLTNFFCWSAHVCYSLYFTDFVGEAVFNGDPKATEDDPKRELYESGVRFGCWGMAMYSLSCSCYSLIIEKLIKRFGAKRVYIGGLLFYCSGMTMMALTKHRIGVIIFSWTAGVMYSTLFTMPYLLIAHYHSQGTFEVSADGNAKLGTEVRGLGTDVAIVSSMVFLAQFILSICMGSIVSWSGTTTAVVSVASFLSFCGALSATQVMYLDL</sequence>
<evidence type="ECO:0000256" key="1">
    <source>
        <dbReference type="ARBA" id="ARBA00004141"/>
    </source>
</evidence>
<dbReference type="VEuPathDB" id="VectorBase:LLOJ006540"/>
<evidence type="ECO:0000256" key="4">
    <source>
        <dbReference type="ARBA" id="ARBA00022989"/>
    </source>
</evidence>
<reference evidence="7" key="1">
    <citation type="submission" date="2020-05" db="UniProtKB">
        <authorList>
            <consortium name="EnsemblMetazoa"/>
        </authorList>
    </citation>
    <scope>IDENTIFICATION</scope>
    <source>
        <strain evidence="7">Jacobina</strain>
    </source>
</reference>
<evidence type="ECO:0000313" key="8">
    <source>
        <dbReference type="Proteomes" id="UP000092461"/>
    </source>
</evidence>
<dbReference type="VEuPathDB" id="VectorBase:LLONM1_011216"/>
<evidence type="ECO:0000256" key="5">
    <source>
        <dbReference type="ARBA" id="ARBA00023136"/>
    </source>
</evidence>
<keyword evidence="3 6" id="KW-0812">Transmembrane</keyword>
<feature type="transmembrane region" description="Helical" evidence="6">
    <location>
        <begin position="30"/>
        <end position="49"/>
    </location>
</feature>
<dbReference type="PANTHER" id="PTHR19432">
    <property type="entry name" value="SUGAR TRANSPORTER"/>
    <property type="match status" value="1"/>
</dbReference>
<feature type="transmembrane region" description="Helical" evidence="6">
    <location>
        <begin position="463"/>
        <end position="485"/>
    </location>
</feature>
<dbReference type="GO" id="GO:0016020">
    <property type="term" value="C:membrane"/>
    <property type="evidence" value="ECO:0007669"/>
    <property type="project" value="UniProtKB-SubCell"/>
</dbReference>
<proteinExistence type="predicted"/>
<dbReference type="EnsemblMetazoa" id="LLOJ006540-RA">
    <property type="protein sequence ID" value="LLOJ006540-PA"/>
    <property type="gene ID" value="LLOJ006540"/>
</dbReference>
<dbReference type="CDD" id="cd17313">
    <property type="entry name" value="MFS_SLC45_SUC"/>
    <property type="match status" value="1"/>
</dbReference>
<keyword evidence="8" id="KW-1185">Reference proteome</keyword>
<comment type="subcellular location">
    <subcellularLocation>
        <location evidence="1">Membrane</location>
        <topology evidence="1">Multi-pass membrane protein</topology>
    </subcellularLocation>
</comment>
<feature type="transmembrane region" description="Helical" evidence="6">
    <location>
        <begin position="515"/>
        <end position="539"/>
    </location>
</feature>
<dbReference type="Proteomes" id="UP000092461">
    <property type="component" value="Unassembled WGS sequence"/>
</dbReference>
<evidence type="ECO:0000256" key="3">
    <source>
        <dbReference type="ARBA" id="ARBA00022692"/>
    </source>
</evidence>
<keyword evidence="5 6" id="KW-0472">Membrane</keyword>
<dbReference type="EMBL" id="AJWK01021476">
    <property type="status" value="NOT_ANNOTATED_CDS"/>
    <property type="molecule type" value="Genomic_DNA"/>
</dbReference>
<dbReference type="AlphaFoldDB" id="A0A1B0CP67"/>
<feature type="transmembrane region" description="Helical" evidence="6">
    <location>
        <begin position="439"/>
        <end position="457"/>
    </location>
</feature>
<organism evidence="7 8">
    <name type="scientific">Lutzomyia longipalpis</name>
    <name type="common">Sand fly</name>
    <dbReference type="NCBI Taxonomy" id="7200"/>
    <lineage>
        <taxon>Eukaryota</taxon>
        <taxon>Metazoa</taxon>
        <taxon>Ecdysozoa</taxon>
        <taxon>Arthropoda</taxon>
        <taxon>Hexapoda</taxon>
        <taxon>Insecta</taxon>
        <taxon>Pterygota</taxon>
        <taxon>Neoptera</taxon>
        <taxon>Endopterygota</taxon>
        <taxon>Diptera</taxon>
        <taxon>Nematocera</taxon>
        <taxon>Psychodoidea</taxon>
        <taxon>Psychodidae</taxon>
        <taxon>Lutzomyia</taxon>
        <taxon>Lutzomyia</taxon>
    </lineage>
</organism>
<keyword evidence="4 6" id="KW-1133">Transmembrane helix</keyword>
<keyword evidence="2" id="KW-0813">Transport</keyword>
<dbReference type="Gene3D" id="1.20.1250.20">
    <property type="entry name" value="MFS general substrate transporter like domains"/>
    <property type="match status" value="1"/>
</dbReference>
<feature type="transmembrane region" description="Helical" evidence="6">
    <location>
        <begin position="61"/>
        <end position="78"/>
    </location>
</feature>
<dbReference type="GO" id="GO:0008506">
    <property type="term" value="F:sucrose:proton symporter activity"/>
    <property type="evidence" value="ECO:0007669"/>
    <property type="project" value="TreeGrafter"/>
</dbReference>